<sequence length="87" mass="9615">MGDTNLVATYTLIHSFLTKQSHVKAAAALKKAVKDVVILKDEIEIEGPQLDEIINEWKKAQAENKQDSSSDSDSDSDTSSDYCSHFI</sequence>
<reference evidence="3" key="1">
    <citation type="journal article" date="2014" name="Proc. Natl. Acad. Sci. U.S.A.">
        <title>Extensive sampling of basidiomycete genomes demonstrates inadequacy of the white-rot/brown-rot paradigm for wood decay fungi.</title>
        <authorList>
            <person name="Riley R."/>
            <person name="Salamov A.A."/>
            <person name="Brown D.W."/>
            <person name="Nagy L.G."/>
            <person name="Floudas D."/>
            <person name="Held B.W."/>
            <person name="Levasseur A."/>
            <person name="Lombard V."/>
            <person name="Morin E."/>
            <person name="Otillar R."/>
            <person name="Lindquist E.A."/>
            <person name="Sun H."/>
            <person name="LaButti K.M."/>
            <person name="Schmutz J."/>
            <person name="Jabbour D."/>
            <person name="Luo H."/>
            <person name="Baker S.E."/>
            <person name="Pisabarro A.G."/>
            <person name="Walton J.D."/>
            <person name="Blanchette R.A."/>
            <person name="Henrissat B."/>
            <person name="Martin F."/>
            <person name="Cullen D."/>
            <person name="Hibbett D.S."/>
            <person name="Grigoriev I.V."/>
        </authorList>
    </citation>
    <scope>NUCLEOTIDE SEQUENCE [LARGE SCALE GENOMIC DNA]</scope>
    <source>
        <strain evidence="3">PC15</strain>
    </source>
</reference>
<proteinExistence type="predicted"/>
<dbReference type="EMBL" id="KL198004">
    <property type="protein sequence ID" value="KDQ33015.1"/>
    <property type="molecule type" value="Genomic_DNA"/>
</dbReference>
<evidence type="ECO:0000313" key="3">
    <source>
        <dbReference type="Proteomes" id="UP000027073"/>
    </source>
</evidence>
<dbReference type="STRING" id="1137138.A0A067P1A4"/>
<protein>
    <submittedName>
        <fullName evidence="2">Uncharacterized protein</fullName>
    </submittedName>
</protein>
<dbReference type="InParanoid" id="A0A067P1A4"/>
<accession>A0A067P1A4</accession>
<gene>
    <name evidence="2" type="ORF">PLEOSDRAFT_1087636</name>
</gene>
<organism evidence="2 3">
    <name type="scientific">Pleurotus ostreatus (strain PC15)</name>
    <name type="common">Oyster mushroom</name>
    <dbReference type="NCBI Taxonomy" id="1137138"/>
    <lineage>
        <taxon>Eukaryota</taxon>
        <taxon>Fungi</taxon>
        <taxon>Dikarya</taxon>
        <taxon>Basidiomycota</taxon>
        <taxon>Agaricomycotina</taxon>
        <taxon>Agaricomycetes</taxon>
        <taxon>Agaricomycetidae</taxon>
        <taxon>Agaricales</taxon>
        <taxon>Pleurotineae</taxon>
        <taxon>Pleurotaceae</taxon>
        <taxon>Pleurotus</taxon>
    </lineage>
</organism>
<name>A0A067P1A4_PLEO1</name>
<feature type="region of interest" description="Disordered" evidence="1">
    <location>
        <begin position="60"/>
        <end position="87"/>
    </location>
</feature>
<dbReference type="HOGENOM" id="CLU_190892_0_0_1"/>
<dbReference type="AlphaFoldDB" id="A0A067P1A4"/>
<evidence type="ECO:0000313" key="2">
    <source>
        <dbReference type="EMBL" id="KDQ33015.1"/>
    </source>
</evidence>
<dbReference type="Proteomes" id="UP000027073">
    <property type="component" value="Unassembled WGS sequence"/>
</dbReference>
<dbReference type="VEuPathDB" id="FungiDB:PLEOSDRAFT_1087636"/>
<evidence type="ECO:0000256" key="1">
    <source>
        <dbReference type="SAM" id="MobiDB-lite"/>
    </source>
</evidence>